<dbReference type="InterPro" id="IPR040079">
    <property type="entry name" value="Glutathione_S-Trfase"/>
</dbReference>
<dbReference type="Pfam" id="PF00043">
    <property type="entry name" value="GST_C"/>
    <property type="match status" value="1"/>
</dbReference>
<protein>
    <submittedName>
        <fullName evidence="4">Uncharacterized protein</fullName>
    </submittedName>
</protein>
<dbReference type="PANTHER" id="PTHR43969:SF9">
    <property type="entry name" value="GLUTATHIONE S TRANSFERASE D10, ISOFORM A-RELATED"/>
    <property type="match status" value="1"/>
</dbReference>
<dbReference type="EMBL" id="OU896723">
    <property type="protein sequence ID" value="CAH1154994.1"/>
    <property type="molecule type" value="Genomic_DNA"/>
</dbReference>
<dbReference type="Pfam" id="PF13417">
    <property type="entry name" value="GST_N_3"/>
    <property type="match status" value="1"/>
</dbReference>
<dbReference type="OrthoDB" id="2309723at2759"/>
<feature type="domain" description="GST C-terminal" evidence="3">
    <location>
        <begin position="167"/>
        <end position="285"/>
    </location>
</feature>
<evidence type="ECO:0000313" key="4">
    <source>
        <dbReference type="EMBL" id="CAH1154994.1"/>
    </source>
</evidence>
<dbReference type="SFLD" id="SFLDG00358">
    <property type="entry name" value="Main_(cytGST)"/>
    <property type="match status" value="1"/>
</dbReference>
<dbReference type="PANTHER" id="PTHR43969">
    <property type="entry name" value="GLUTATHIONE S TRANSFERASE D10, ISOFORM A-RELATED"/>
    <property type="match status" value="1"/>
</dbReference>
<dbReference type="InterPro" id="IPR010987">
    <property type="entry name" value="Glutathione-S-Trfase_C-like"/>
</dbReference>
<dbReference type="CDD" id="cd03045">
    <property type="entry name" value="GST_N_Delta_Epsilon"/>
    <property type="match status" value="1"/>
</dbReference>
<dbReference type="GO" id="GO:0004364">
    <property type="term" value="F:glutathione transferase activity"/>
    <property type="evidence" value="ECO:0007669"/>
    <property type="project" value="TreeGrafter"/>
</dbReference>
<dbReference type="SFLD" id="SFLDS00019">
    <property type="entry name" value="Glutathione_Transferase_(cytos"/>
    <property type="match status" value="1"/>
</dbReference>
<evidence type="ECO:0000256" key="1">
    <source>
        <dbReference type="ARBA" id="ARBA00011738"/>
    </source>
</evidence>
<dbReference type="Gene3D" id="3.40.30.10">
    <property type="entry name" value="Glutaredoxin"/>
    <property type="match status" value="1"/>
</dbReference>
<dbReference type="GO" id="GO:0006749">
    <property type="term" value="P:glutathione metabolic process"/>
    <property type="evidence" value="ECO:0007669"/>
    <property type="project" value="TreeGrafter"/>
</dbReference>
<dbReference type="Gene3D" id="1.20.1050.10">
    <property type="match status" value="1"/>
</dbReference>
<reference evidence="4" key="2">
    <citation type="submission" date="2022-10" db="EMBL/GenBank/DDBJ databases">
        <authorList>
            <consortium name="ENA_rothamsted_submissions"/>
            <consortium name="culmorum"/>
            <person name="King R."/>
        </authorList>
    </citation>
    <scope>NUCLEOTIDE SEQUENCE</scope>
</reference>
<evidence type="ECO:0000259" key="2">
    <source>
        <dbReference type="PROSITE" id="PS50404"/>
    </source>
</evidence>
<evidence type="ECO:0000259" key="3">
    <source>
        <dbReference type="PROSITE" id="PS50405"/>
    </source>
</evidence>
<dbReference type="Proteomes" id="UP001153737">
    <property type="component" value="Chromosome 17"/>
</dbReference>
<feature type="domain" description="GST N-terminal" evidence="2">
    <location>
        <begin position="80"/>
        <end position="161"/>
    </location>
</feature>
<dbReference type="CDD" id="cd03177">
    <property type="entry name" value="GST_C_Delta_Epsilon"/>
    <property type="match status" value="1"/>
</dbReference>
<dbReference type="InterPro" id="IPR036282">
    <property type="entry name" value="Glutathione-S-Trfase_C_sf"/>
</dbReference>
<dbReference type="FunFam" id="1.20.1050.10:FF:000007">
    <property type="entry name" value="Glutathione S-transferase 1-1"/>
    <property type="match status" value="1"/>
</dbReference>
<dbReference type="InterPro" id="IPR004045">
    <property type="entry name" value="Glutathione_S-Trfase_N"/>
</dbReference>
<evidence type="ECO:0000313" key="5">
    <source>
        <dbReference type="Proteomes" id="UP001153737"/>
    </source>
</evidence>
<dbReference type="InterPro" id="IPR004046">
    <property type="entry name" value="GST_C"/>
</dbReference>
<name>A0A9P0DLN3_PHACE</name>
<sequence>MFNEAGSRSFYDRFVHLSPIRPIPSTFNIQTVFLDTCIYFCIETEHLSLYQLVHYLISIRRTSRIVYLLSVLTDKNRYIMTIDFYYLPGSAPCRNVLLAAKAVGVELNLKYTDIMKGEHLTPEFIKINPQHTIPTLDDNGFAIWESRAIMTYLQQQYGKDDSLYPKDPKRRALVDQRLYFDMGTLYSSFYEYYSPIFFGDGKSDPAKFEKVNDAFKFLDIFIGNNDYSTGNNLTLADLALVSTVSTFEVMNYDLSPYKNVSRWFAKVKATAPGYEEANGKPVLAFKERVDSFIEKRNK</sequence>
<accession>A0A9P0DLN3</accession>
<dbReference type="PROSITE" id="PS50405">
    <property type="entry name" value="GST_CTER"/>
    <property type="match status" value="1"/>
</dbReference>
<keyword evidence="5" id="KW-1185">Reference proteome</keyword>
<dbReference type="SUPFAM" id="SSF47616">
    <property type="entry name" value="GST C-terminal domain-like"/>
    <property type="match status" value="1"/>
</dbReference>
<comment type="subunit">
    <text evidence="1">Homodimer.</text>
</comment>
<gene>
    <name evidence="4" type="ORF">PHAECO_LOCUS5616</name>
</gene>
<dbReference type="SFLD" id="SFLDG01153">
    <property type="entry name" value="Main.4:_Theta-like"/>
    <property type="match status" value="1"/>
</dbReference>
<dbReference type="SUPFAM" id="SSF52833">
    <property type="entry name" value="Thioredoxin-like"/>
    <property type="match status" value="1"/>
</dbReference>
<proteinExistence type="predicted"/>
<dbReference type="InterPro" id="IPR036249">
    <property type="entry name" value="Thioredoxin-like_sf"/>
</dbReference>
<organism evidence="4 5">
    <name type="scientific">Phaedon cochleariae</name>
    <name type="common">Mustard beetle</name>
    <dbReference type="NCBI Taxonomy" id="80249"/>
    <lineage>
        <taxon>Eukaryota</taxon>
        <taxon>Metazoa</taxon>
        <taxon>Ecdysozoa</taxon>
        <taxon>Arthropoda</taxon>
        <taxon>Hexapoda</taxon>
        <taxon>Insecta</taxon>
        <taxon>Pterygota</taxon>
        <taxon>Neoptera</taxon>
        <taxon>Endopterygota</taxon>
        <taxon>Coleoptera</taxon>
        <taxon>Polyphaga</taxon>
        <taxon>Cucujiformia</taxon>
        <taxon>Chrysomeloidea</taxon>
        <taxon>Chrysomelidae</taxon>
        <taxon>Chrysomelinae</taxon>
        <taxon>Chrysomelini</taxon>
        <taxon>Phaedon</taxon>
    </lineage>
</organism>
<dbReference type="PROSITE" id="PS50404">
    <property type="entry name" value="GST_NTER"/>
    <property type="match status" value="1"/>
</dbReference>
<dbReference type="AlphaFoldDB" id="A0A9P0DLN3"/>
<reference evidence="4" key="1">
    <citation type="submission" date="2022-01" db="EMBL/GenBank/DDBJ databases">
        <authorList>
            <person name="King R."/>
        </authorList>
    </citation>
    <scope>NUCLEOTIDE SEQUENCE</scope>
</reference>
<dbReference type="FunFam" id="3.40.30.10:FF:000034">
    <property type="entry name" value="glutathione S-transferase 1"/>
    <property type="match status" value="1"/>
</dbReference>